<evidence type="ECO:0000259" key="2">
    <source>
        <dbReference type="Pfam" id="PF07686"/>
    </source>
</evidence>
<dbReference type="AlphaFoldDB" id="A0ABD0PDF8"/>
<dbReference type="InterPro" id="IPR036179">
    <property type="entry name" value="Ig-like_dom_sf"/>
</dbReference>
<feature type="non-terminal residue" evidence="3">
    <location>
        <position position="1"/>
    </location>
</feature>
<proteinExistence type="predicted"/>
<protein>
    <recommendedName>
        <fullName evidence="2">Immunoglobulin V-set domain-containing protein</fullName>
    </recommendedName>
</protein>
<feature type="non-terminal residue" evidence="3">
    <location>
        <position position="71"/>
    </location>
</feature>
<dbReference type="Gene3D" id="2.60.40.10">
    <property type="entry name" value="Immunoglobulins"/>
    <property type="match status" value="1"/>
</dbReference>
<reference evidence="3 4" key="1">
    <citation type="submission" date="2024-05" db="EMBL/GenBank/DDBJ databases">
        <title>Genome sequencing and assembly of Indian major carp, Cirrhinus mrigala (Hamilton, 1822).</title>
        <authorList>
            <person name="Mohindra V."/>
            <person name="Chowdhury L.M."/>
            <person name="Lal K."/>
            <person name="Jena J.K."/>
        </authorList>
    </citation>
    <scope>NUCLEOTIDE SEQUENCE [LARGE SCALE GENOMIC DNA]</scope>
    <source>
        <strain evidence="3">CM1030</strain>
        <tissue evidence="3">Blood</tissue>
    </source>
</reference>
<feature type="compositionally biased region" description="Polar residues" evidence="1">
    <location>
        <begin position="1"/>
        <end position="18"/>
    </location>
</feature>
<organism evidence="3 4">
    <name type="scientific">Cirrhinus mrigala</name>
    <name type="common">Mrigala</name>
    <dbReference type="NCBI Taxonomy" id="683832"/>
    <lineage>
        <taxon>Eukaryota</taxon>
        <taxon>Metazoa</taxon>
        <taxon>Chordata</taxon>
        <taxon>Craniata</taxon>
        <taxon>Vertebrata</taxon>
        <taxon>Euteleostomi</taxon>
        <taxon>Actinopterygii</taxon>
        <taxon>Neopterygii</taxon>
        <taxon>Teleostei</taxon>
        <taxon>Ostariophysi</taxon>
        <taxon>Cypriniformes</taxon>
        <taxon>Cyprinidae</taxon>
        <taxon>Labeoninae</taxon>
        <taxon>Labeonini</taxon>
        <taxon>Cirrhinus</taxon>
    </lineage>
</organism>
<evidence type="ECO:0000313" key="3">
    <source>
        <dbReference type="EMBL" id="KAL0172103.1"/>
    </source>
</evidence>
<dbReference type="InterPro" id="IPR013106">
    <property type="entry name" value="Ig_V-set"/>
</dbReference>
<evidence type="ECO:0000256" key="1">
    <source>
        <dbReference type="SAM" id="MobiDB-lite"/>
    </source>
</evidence>
<sequence length="71" mass="7796">ETPSGRKQLAYKTSQDSGINPDPTMVGRLIMEEDLSLTISKVTVEDERSYICQVTAGPEGFSEAKTDVKVF</sequence>
<dbReference type="SUPFAM" id="SSF48726">
    <property type="entry name" value="Immunoglobulin"/>
    <property type="match status" value="1"/>
</dbReference>
<dbReference type="Pfam" id="PF07686">
    <property type="entry name" value="V-set"/>
    <property type="match status" value="1"/>
</dbReference>
<comment type="caution">
    <text evidence="3">The sequence shown here is derived from an EMBL/GenBank/DDBJ whole genome shotgun (WGS) entry which is preliminary data.</text>
</comment>
<feature type="domain" description="Immunoglobulin V-set" evidence="2">
    <location>
        <begin position="8"/>
        <end position="70"/>
    </location>
</feature>
<keyword evidence="4" id="KW-1185">Reference proteome</keyword>
<dbReference type="InterPro" id="IPR013783">
    <property type="entry name" value="Ig-like_fold"/>
</dbReference>
<gene>
    <name evidence="3" type="ORF">M9458_032414</name>
</gene>
<name>A0ABD0PDF8_CIRMR</name>
<dbReference type="EMBL" id="JAMKFB020000016">
    <property type="protein sequence ID" value="KAL0172103.1"/>
    <property type="molecule type" value="Genomic_DNA"/>
</dbReference>
<dbReference type="Proteomes" id="UP001529510">
    <property type="component" value="Unassembled WGS sequence"/>
</dbReference>
<evidence type="ECO:0000313" key="4">
    <source>
        <dbReference type="Proteomes" id="UP001529510"/>
    </source>
</evidence>
<feature type="region of interest" description="Disordered" evidence="1">
    <location>
        <begin position="1"/>
        <end position="23"/>
    </location>
</feature>
<accession>A0ABD0PDF8</accession>